<feature type="compositionally biased region" description="Basic and acidic residues" evidence="1">
    <location>
        <begin position="47"/>
        <end position="66"/>
    </location>
</feature>
<reference evidence="2" key="1">
    <citation type="submission" date="2019-12" db="EMBL/GenBank/DDBJ databases">
        <title>Genome sequencing and annotation of Brassica cretica.</title>
        <authorList>
            <person name="Studholme D.J."/>
            <person name="Sarris P."/>
        </authorList>
    </citation>
    <scope>NUCLEOTIDE SEQUENCE</scope>
    <source>
        <strain evidence="2">PFS-109/04</strain>
        <tissue evidence="2">Leaf</tissue>
    </source>
</reference>
<gene>
    <name evidence="2" type="ORF">F2Q69_00023579</name>
</gene>
<sequence>MGRTLSGRRELGLLGFGCVVKPTLGRRLYNLQRKGDAVRVRYTNQSDQEKKKKIEEEAWSRDSPENADRSIALDCNLSSLSCNL</sequence>
<name>A0A8S9QRE9_BRACR</name>
<accession>A0A8S9QRE9</accession>
<dbReference type="EMBL" id="QGKX02001290">
    <property type="protein sequence ID" value="KAF3541268.1"/>
    <property type="molecule type" value="Genomic_DNA"/>
</dbReference>
<dbReference type="AlphaFoldDB" id="A0A8S9QRE9"/>
<proteinExistence type="predicted"/>
<evidence type="ECO:0000256" key="1">
    <source>
        <dbReference type="SAM" id="MobiDB-lite"/>
    </source>
</evidence>
<protein>
    <submittedName>
        <fullName evidence="2">Uncharacterized protein</fullName>
    </submittedName>
</protein>
<dbReference type="Proteomes" id="UP000712600">
    <property type="component" value="Unassembled WGS sequence"/>
</dbReference>
<feature type="region of interest" description="Disordered" evidence="1">
    <location>
        <begin position="42"/>
        <end position="66"/>
    </location>
</feature>
<organism evidence="2 3">
    <name type="scientific">Brassica cretica</name>
    <name type="common">Mustard</name>
    <dbReference type="NCBI Taxonomy" id="69181"/>
    <lineage>
        <taxon>Eukaryota</taxon>
        <taxon>Viridiplantae</taxon>
        <taxon>Streptophyta</taxon>
        <taxon>Embryophyta</taxon>
        <taxon>Tracheophyta</taxon>
        <taxon>Spermatophyta</taxon>
        <taxon>Magnoliopsida</taxon>
        <taxon>eudicotyledons</taxon>
        <taxon>Gunneridae</taxon>
        <taxon>Pentapetalae</taxon>
        <taxon>rosids</taxon>
        <taxon>malvids</taxon>
        <taxon>Brassicales</taxon>
        <taxon>Brassicaceae</taxon>
        <taxon>Brassiceae</taxon>
        <taxon>Brassica</taxon>
    </lineage>
</organism>
<evidence type="ECO:0000313" key="2">
    <source>
        <dbReference type="EMBL" id="KAF3541268.1"/>
    </source>
</evidence>
<evidence type="ECO:0000313" key="3">
    <source>
        <dbReference type="Proteomes" id="UP000712600"/>
    </source>
</evidence>
<comment type="caution">
    <text evidence="2">The sequence shown here is derived from an EMBL/GenBank/DDBJ whole genome shotgun (WGS) entry which is preliminary data.</text>
</comment>